<dbReference type="EMBL" id="GBRH01196647">
    <property type="protein sequence ID" value="JAE01249.1"/>
    <property type="molecule type" value="Transcribed_RNA"/>
</dbReference>
<evidence type="ECO:0000313" key="1">
    <source>
        <dbReference type="EMBL" id="JAE01249.1"/>
    </source>
</evidence>
<reference evidence="1" key="1">
    <citation type="submission" date="2014-09" db="EMBL/GenBank/DDBJ databases">
        <authorList>
            <person name="Magalhaes I.L.F."/>
            <person name="Oliveira U."/>
            <person name="Santos F.R."/>
            <person name="Vidigal T.H.D.A."/>
            <person name="Brescovit A.D."/>
            <person name="Santos A.J."/>
        </authorList>
    </citation>
    <scope>NUCLEOTIDE SEQUENCE</scope>
    <source>
        <tissue evidence="1">Shoot tissue taken approximately 20 cm above the soil surface</tissue>
    </source>
</reference>
<reference evidence="1" key="2">
    <citation type="journal article" date="2015" name="Data Brief">
        <title>Shoot transcriptome of the giant reed, Arundo donax.</title>
        <authorList>
            <person name="Barrero R.A."/>
            <person name="Guerrero F.D."/>
            <person name="Moolhuijzen P."/>
            <person name="Goolsby J.A."/>
            <person name="Tidwell J."/>
            <person name="Bellgard S.E."/>
            <person name="Bellgard M.I."/>
        </authorList>
    </citation>
    <scope>NUCLEOTIDE SEQUENCE</scope>
    <source>
        <tissue evidence="1">Shoot tissue taken approximately 20 cm above the soil surface</tissue>
    </source>
</reference>
<organism evidence="1">
    <name type="scientific">Arundo donax</name>
    <name type="common">Giant reed</name>
    <name type="synonym">Donax arundinaceus</name>
    <dbReference type="NCBI Taxonomy" id="35708"/>
    <lineage>
        <taxon>Eukaryota</taxon>
        <taxon>Viridiplantae</taxon>
        <taxon>Streptophyta</taxon>
        <taxon>Embryophyta</taxon>
        <taxon>Tracheophyta</taxon>
        <taxon>Spermatophyta</taxon>
        <taxon>Magnoliopsida</taxon>
        <taxon>Liliopsida</taxon>
        <taxon>Poales</taxon>
        <taxon>Poaceae</taxon>
        <taxon>PACMAD clade</taxon>
        <taxon>Arundinoideae</taxon>
        <taxon>Arundineae</taxon>
        <taxon>Arundo</taxon>
    </lineage>
</organism>
<sequence>MILHQGDWIHKTDITSSLPYSLLDYMRPLGDKHFIAQGNSIQTIWWRRCSMS</sequence>
<protein>
    <submittedName>
        <fullName evidence="1">Uncharacterized protein</fullName>
    </submittedName>
</protein>
<dbReference type="AlphaFoldDB" id="A0A0A9EQH3"/>
<name>A0A0A9EQH3_ARUDO</name>
<proteinExistence type="predicted"/>
<accession>A0A0A9EQH3</accession>